<keyword evidence="4" id="KW-1185">Reference proteome</keyword>
<organism evidence="2">
    <name type="scientific">Cladocopium goreaui</name>
    <dbReference type="NCBI Taxonomy" id="2562237"/>
    <lineage>
        <taxon>Eukaryota</taxon>
        <taxon>Sar</taxon>
        <taxon>Alveolata</taxon>
        <taxon>Dinophyceae</taxon>
        <taxon>Suessiales</taxon>
        <taxon>Symbiodiniaceae</taxon>
        <taxon>Cladocopium</taxon>
    </lineage>
</organism>
<feature type="region of interest" description="Disordered" evidence="1">
    <location>
        <begin position="781"/>
        <end position="813"/>
    </location>
</feature>
<comment type="caution">
    <text evidence="2">The sequence shown here is derived from an EMBL/GenBank/DDBJ whole genome shotgun (WGS) entry which is preliminary data.</text>
</comment>
<proteinExistence type="predicted"/>
<feature type="compositionally biased region" description="Low complexity" evidence="1">
    <location>
        <begin position="964"/>
        <end position="980"/>
    </location>
</feature>
<sequence length="994" mass="108426">MAGFDLSSSVIYDEDASSKVMGIKEFHVAKALLEGQQESLGELVPSQWGPAHLFDLCLWFGHIDTALALVSHGVTGCTLEDRHLGALPDARDAGDYGCFTCGCEGWQTCSYCCWAFPVENGVWMKDWDAHLDDAANAAQQAAKTPLVRGIVEISSRTKTLLFAMSDAAAARLLDIAILCGNVEAATNYQARPLRRWDATEMWHFAGLARWGSRFSAALYAGADFEGVYVRLIDHDVPLLRVLPVAYVRFGHVDTALALASHGVTGCTLEDHHLGALPDASDVAPLSERCPCNGWKTCSYCCWAFPTENGVWMKDCDATLDDASEAAWEAAETPLVRGILDISSHTKTLLFAMSDAAAARLLDIAILCGNVAAAANLAKTYQARPLRRWRTEDFWSFADLARWVSRFSAALCAGADFEGVLVKFVDYEVPLLRVLPLDFEPEDWQQLEQVLPSEKNQWPSCDVMAGGRFLTREIREDGLWRGSVSAQRVQNALRAGWDLKYIWTNVFGGERCCDASLLDLAVLCGQQECASALASAGVELRVDGLALHRLAFRRDGLEALQSELGFGSASECKSAASAAARAFLMNSFKREGVEKGIALYQTLAKKFHPRGVPRALVHHILGFSMKTPKILDQLDLWDEVKGWDPYLEVLAAHGDGTTSSADLDVKEAHHCRSRDRNRQFRLTRMATSDHVMRVLLDATGPLWQLHRRVLEAGCEVDPDWNPVKALFVPITETQMAELQALSERGYELTKTDHILALQSDYDAISKALCLICCKSRPKLQQVRPVEKGREKNAGPVAASSGPGDTPDQDEDMDEDEPLLVLESGIRTDSDVGFPSYPTLAGRVAEALRRNDPNDHETGGADGLYRFHGDYVTITSLEEFLVPLKAETGKRGTHMAATTPGGASGPDEAWEDDEGPAAPEEEMRQRSVGAEATLSTPQIQVKAPEGDATASDTPQKADSAPQVQRASSGISSGKAAAAAATKKASRFTFMGMGRKK</sequence>
<evidence type="ECO:0000313" key="4">
    <source>
        <dbReference type="Proteomes" id="UP001152797"/>
    </source>
</evidence>
<dbReference type="Proteomes" id="UP001152797">
    <property type="component" value="Unassembled WGS sequence"/>
</dbReference>
<protein>
    <submittedName>
        <fullName evidence="2">Uncharacterized protein</fullName>
    </submittedName>
</protein>
<accession>A0A9P1FU04</accession>
<dbReference type="EMBL" id="CAMXCT030001112">
    <property type="protein sequence ID" value="CAL4774107.1"/>
    <property type="molecule type" value="Genomic_DNA"/>
</dbReference>
<dbReference type="EMBL" id="CAMXCT020001112">
    <property type="protein sequence ID" value="CAL1140170.1"/>
    <property type="molecule type" value="Genomic_DNA"/>
</dbReference>
<feature type="region of interest" description="Disordered" evidence="1">
    <location>
        <begin position="888"/>
        <end position="994"/>
    </location>
</feature>
<dbReference type="AlphaFoldDB" id="A0A9P1FU04"/>
<reference evidence="3 4" key="2">
    <citation type="submission" date="2024-05" db="EMBL/GenBank/DDBJ databases">
        <authorList>
            <person name="Chen Y."/>
            <person name="Shah S."/>
            <person name="Dougan E. K."/>
            <person name="Thang M."/>
            <person name="Chan C."/>
        </authorList>
    </citation>
    <scope>NUCLEOTIDE SEQUENCE [LARGE SCALE GENOMIC DNA]</scope>
</reference>
<evidence type="ECO:0000313" key="2">
    <source>
        <dbReference type="EMBL" id="CAI3986795.1"/>
    </source>
</evidence>
<evidence type="ECO:0000313" key="3">
    <source>
        <dbReference type="EMBL" id="CAL4774107.1"/>
    </source>
</evidence>
<dbReference type="EMBL" id="CAMXCT010001112">
    <property type="protein sequence ID" value="CAI3986795.1"/>
    <property type="molecule type" value="Genomic_DNA"/>
</dbReference>
<gene>
    <name evidence="2" type="ORF">C1SCF055_LOCUS14115</name>
</gene>
<dbReference type="OrthoDB" id="412059at2759"/>
<reference evidence="2" key="1">
    <citation type="submission" date="2022-10" db="EMBL/GenBank/DDBJ databases">
        <authorList>
            <person name="Chen Y."/>
            <person name="Dougan E. K."/>
            <person name="Chan C."/>
            <person name="Rhodes N."/>
            <person name="Thang M."/>
        </authorList>
    </citation>
    <scope>NUCLEOTIDE SEQUENCE</scope>
</reference>
<feature type="compositionally biased region" description="Polar residues" evidence="1">
    <location>
        <begin position="948"/>
        <end position="963"/>
    </location>
</feature>
<name>A0A9P1FU04_9DINO</name>
<evidence type="ECO:0000256" key="1">
    <source>
        <dbReference type="SAM" id="MobiDB-lite"/>
    </source>
</evidence>